<dbReference type="EMBL" id="MTYJ01000146">
    <property type="protein sequence ID" value="OQV12400.1"/>
    <property type="molecule type" value="Genomic_DNA"/>
</dbReference>
<comment type="caution">
    <text evidence="2">The sequence shown here is derived from an EMBL/GenBank/DDBJ whole genome shotgun (WGS) entry which is preliminary data.</text>
</comment>
<protein>
    <submittedName>
        <fullName evidence="2">Uncharacterized protein</fullName>
    </submittedName>
</protein>
<evidence type="ECO:0000256" key="1">
    <source>
        <dbReference type="SAM" id="MobiDB-lite"/>
    </source>
</evidence>
<keyword evidence="3" id="KW-1185">Reference proteome</keyword>
<evidence type="ECO:0000313" key="2">
    <source>
        <dbReference type="EMBL" id="OQV12400.1"/>
    </source>
</evidence>
<feature type="region of interest" description="Disordered" evidence="1">
    <location>
        <begin position="118"/>
        <end position="159"/>
    </location>
</feature>
<evidence type="ECO:0000313" key="3">
    <source>
        <dbReference type="Proteomes" id="UP000192578"/>
    </source>
</evidence>
<dbReference type="Proteomes" id="UP000192578">
    <property type="component" value="Unassembled WGS sequence"/>
</dbReference>
<name>A0A1W0WB53_HYPEX</name>
<proteinExistence type="predicted"/>
<organism evidence="2 3">
    <name type="scientific">Hypsibius exemplaris</name>
    <name type="common">Freshwater tardigrade</name>
    <dbReference type="NCBI Taxonomy" id="2072580"/>
    <lineage>
        <taxon>Eukaryota</taxon>
        <taxon>Metazoa</taxon>
        <taxon>Ecdysozoa</taxon>
        <taxon>Tardigrada</taxon>
        <taxon>Eutardigrada</taxon>
        <taxon>Parachela</taxon>
        <taxon>Hypsibioidea</taxon>
        <taxon>Hypsibiidae</taxon>
        <taxon>Hypsibius</taxon>
    </lineage>
</organism>
<sequence length="159" mass="16798">MLGQSTFANGTGRPQSTSLSPGISARIGKSILGTVVSAGWNCEHRGVWDALEDLHGKEELTAEKIQDIMANAVSGKDFLILAEIPDDNDVDCDQFHSQGYLWMKSTAARCTIGATSDDRDEMSAGAVRSRIRSRTAAGAAPPSTSSTGYTATTTSTRGK</sequence>
<reference evidence="3" key="1">
    <citation type="submission" date="2017-01" db="EMBL/GenBank/DDBJ databases">
        <title>Comparative genomics of anhydrobiosis in the tardigrade Hypsibius dujardini.</title>
        <authorList>
            <person name="Yoshida Y."/>
            <person name="Koutsovoulos G."/>
            <person name="Laetsch D."/>
            <person name="Stevens L."/>
            <person name="Kumar S."/>
            <person name="Horikawa D."/>
            <person name="Ishino K."/>
            <person name="Komine S."/>
            <person name="Tomita M."/>
            <person name="Blaxter M."/>
            <person name="Arakawa K."/>
        </authorList>
    </citation>
    <scope>NUCLEOTIDE SEQUENCE [LARGE SCALE GENOMIC DNA]</scope>
    <source>
        <strain evidence="3">Z151</strain>
    </source>
</reference>
<feature type="region of interest" description="Disordered" evidence="1">
    <location>
        <begin position="1"/>
        <end position="21"/>
    </location>
</feature>
<dbReference type="AlphaFoldDB" id="A0A1W0WB53"/>
<feature type="compositionally biased region" description="Low complexity" evidence="1">
    <location>
        <begin position="134"/>
        <end position="159"/>
    </location>
</feature>
<accession>A0A1W0WB53</accession>
<gene>
    <name evidence="2" type="ORF">BV898_13352</name>
</gene>